<dbReference type="EMBL" id="PNQX01000001">
    <property type="protein sequence ID" value="PMQ21155.1"/>
    <property type="molecule type" value="Genomic_DNA"/>
</dbReference>
<sequence>MSGELTFLGQRQVRLQRAYQMAGILSPTGERYIRWAGEYEAKVRESWRPFSDVEAFLSVLMKRDMPYGAVSNNIEEYQREKLRLAGLQGFPAS</sequence>
<dbReference type="Gene3D" id="3.40.50.1000">
    <property type="entry name" value="HAD superfamily/HAD-like"/>
    <property type="match status" value="1"/>
</dbReference>
<accession>A0A2N7S4T0</accession>
<dbReference type="AlphaFoldDB" id="A0A2N7S4T0"/>
<name>A0A2N7S4T0_9MICC</name>
<dbReference type="Proteomes" id="UP000235739">
    <property type="component" value="Unassembled WGS sequence"/>
</dbReference>
<evidence type="ECO:0000313" key="1">
    <source>
        <dbReference type="EMBL" id="PMQ21155.1"/>
    </source>
</evidence>
<dbReference type="SUPFAM" id="SSF56784">
    <property type="entry name" value="HAD-like"/>
    <property type="match status" value="1"/>
</dbReference>
<organism evidence="1 2">
    <name type="scientific">Glutamicibacter arilaitensis</name>
    <dbReference type="NCBI Taxonomy" id="256701"/>
    <lineage>
        <taxon>Bacteria</taxon>
        <taxon>Bacillati</taxon>
        <taxon>Actinomycetota</taxon>
        <taxon>Actinomycetes</taxon>
        <taxon>Micrococcales</taxon>
        <taxon>Micrococcaceae</taxon>
        <taxon>Glutamicibacter</taxon>
    </lineage>
</organism>
<gene>
    <name evidence="1" type="ORF">CIK84_06180</name>
</gene>
<comment type="caution">
    <text evidence="1">The sequence shown here is derived from an EMBL/GenBank/DDBJ whole genome shotgun (WGS) entry which is preliminary data.</text>
</comment>
<proteinExistence type="predicted"/>
<reference evidence="1 2" key="1">
    <citation type="journal article" date="2017" name="Elife">
        <title>Extensive horizontal gene transfer in cheese-associated bacteria.</title>
        <authorList>
            <person name="Bonham K.S."/>
            <person name="Wolfe B.E."/>
            <person name="Dutton R.J."/>
        </authorList>
    </citation>
    <scope>NUCLEOTIDE SEQUENCE [LARGE SCALE GENOMIC DNA]</scope>
    <source>
        <strain evidence="1 2">JB182</strain>
    </source>
</reference>
<evidence type="ECO:0000313" key="2">
    <source>
        <dbReference type="Proteomes" id="UP000235739"/>
    </source>
</evidence>
<dbReference type="InterPro" id="IPR036412">
    <property type="entry name" value="HAD-like_sf"/>
</dbReference>
<protein>
    <submittedName>
        <fullName evidence="1">Uncharacterized protein</fullName>
    </submittedName>
</protein>
<dbReference type="InterPro" id="IPR023214">
    <property type="entry name" value="HAD_sf"/>
</dbReference>